<reference evidence="2" key="1">
    <citation type="journal article" date="2019" name="Curr. Biol.">
        <title>Genome Sequence of Striga asiatica Provides Insight into the Evolution of Plant Parasitism.</title>
        <authorList>
            <person name="Yoshida S."/>
            <person name="Kim S."/>
            <person name="Wafula E.K."/>
            <person name="Tanskanen J."/>
            <person name="Kim Y.M."/>
            <person name="Honaas L."/>
            <person name="Yang Z."/>
            <person name="Spallek T."/>
            <person name="Conn C.E."/>
            <person name="Ichihashi Y."/>
            <person name="Cheong K."/>
            <person name="Cui S."/>
            <person name="Der J.P."/>
            <person name="Gundlach H."/>
            <person name="Jiao Y."/>
            <person name="Hori C."/>
            <person name="Ishida J.K."/>
            <person name="Kasahara H."/>
            <person name="Kiba T."/>
            <person name="Kim M.S."/>
            <person name="Koo N."/>
            <person name="Laohavisit A."/>
            <person name="Lee Y.H."/>
            <person name="Lumba S."/>
            <person name="McCourt P."/>
            <person name="Mortimer J.C."/>
            <person name="Mutuku J.M."/>
            <person name="Nomura T."/>
            <person name="Sasaki-Sekimoto Y."/>
            <person name="Seto Y."/>
            <person name="Wang Y."/>
            <person name="Wakatake T."/>
            <person name="Sakakibara H."/>
            <person name="Demura T."/>
            <person name="Yamaguchi S."/>
            <person name="Yoneyama K."/>
            <person name="Manabe R.I."/>
            <person name="Nelson D.C."/>
            <person name="Schulman A.H."/>
            <person name="Timko M.P."/>
            <person name="dePamphilis C.W."/>
            <person name="Choi D."/>
            <person name="Shirasu K."/>
        </authorList>
    </citation>
    <scope>NUCLEOTIDE SEQUENCE [LARGE SCALE GENOMIC DNA]</scope>
    <source>
        <strain evidence="2">cv. UVA1</strain>
    </source>
</reference>
<dbReference type="AlphaFoldDB" id="A0A5A7QRN0"/>
<protein>
    <submittedName>
        <fullName evidence="1">Cytochrome P450</fullName>
    </submittedName>
</protein>
<evidence type="ECO:0000313" key="1">
    <source>
        <dbReference type="EMBL" id="GER47884.1"/>
    </source>
</evidence>
<keyword evidence="2" id="KW-1185">Reference proteome</keyword>
<dbReference type="PANTHER" id="PTHR40891">
    <property type="entry name" value="DUF295 DOMAIN-CONTAINING PROTEIN"/>
    <property type="match status" value="1"/>
</dbReference>
<dbReference type="PANTHER" id="PTHR40891:SF1">
    <property type="entry name" value="DUF295 DOMAIN-CONTAINING PROTEIN"/>
    <property type="match status" value="1"/>
</dbReference>
<evidence type="ECO:0000313" key="2">
    <source>
        <dbReference type="Proteomes" id="UP000325081"/>
    </source>
</evidence>
<dbReference type="Proteomes" id="UP000325081">
    <property type="component" value="Unassembled WGS sequence"/>
</dbReference>
<accession>A0A5A7QRN0</accession>
<dbReference type="OrthoDB" id="817791at2759"/>
<gene>
    <name evidence="1" type="ORF">STAS_25025</name>
</gene>
<name>A0A5A7QRN0_STRAF</name>
<organism evidence="1 2">
    <name type="scientific">Striga asiatica</name>
    <name type="common">Asiatic witchweed</name>
    <name type="synonym">Buchnera asiatica</name>
    <dbReference type="NCBI Taxonomy" id="4170"/>
    <lineage>
        <taxon>Eukaryota</taxon>
        <taxon>Viridiplantae</taxon>
        <taxon>Streptophyta</taxon>
        <taxon>Embryophyta</taxon>
        <taxon>Tracheophyta</taxon>
        <taxon>Spermatophyta</taxon>
        <taxon>Magnoliopsida</taxon>
        <taxon>eudicotyledons</taxon>
        <taxon>Gunneridae</taxon>
        <taxon>Pentapetalae</taxon>
        <taxon>asterids</taxon>
        <taxon>lamiids</taxon>
        <taxon>Lamiales</taxon>
        <taxon>Orobanchaceae</taxon>
        <taxon>Buchnereae</taxon>
        <taxon>Striga</taxon>
    </lineage>
</organism>
<comment type="caution">
    <text evidence="1">The sequence shown here is derived from an EMBL/GenBank/DDBJ whole genome shotgun (WGS) entry which is preliminary data.</text>
</comment>
<dbReference type="EMBL" id="BKCP01008070">
    <property type="protein sequence ID" value="GER47884.1"/>
    <property type="molecule type" value="Genomic_DNA"/>
</dbReference>
<sequence>MVKNNNKPPLLLAPHYKVQSFYSVLSRTASIPVLCDKVALGWDHGWLVLVDSKKKDYCLWNPRLMDHWALYTNCVLSGPPTEPGCHILFNGPGHMKQKTLDCSVPLEKRNWITWYENYIMESPLLAAGELLLVTRLKLYRKRAVGRAECEELDGIGEHTIFSSHHGNGYSTGTLLQPNSIYYTDMTRMIIYVYDLEMGSIRTNPLPTPNAGIAVNNWVGPTDILEPLDL</sequence>
<proteinExistence type="predicted"/>